<dbReference type="AlphaFoldDB" id="A0AAN9BZC8"/>
<dbReference type="Proteomes" id="UP001374579">
    <property type="component" value="Unassembled WGS sequence"/>
</dbReference>
<feature type="transmembrane region" description="Helical" evidence="1">
    <location>
        <begin position="309"/>
        <end position="332"/>
    </location>
</feature>
<comment type="caution">
    <text evidence="2">The sequence shown here is derived from an EMBL/GenBank/DDBJ whole genome shotgun (WGS) entry which is preliminary data.</text>
</comment>
<keyword evidence="3" id="KW-1185">Reference proteome</keyword>
<feature type="transmembrane region" description="Helical" evidence="1">
    <location>
        <begin position="87"/>
        <end position="109"/>
    </location>
</feature>
<dbReference type="EMBL" id="JBAMIC010000002">
    <property type="protein sequence ID" value="KAK7112135.1"/>
    <property type="molecule type" value="Genomic_DNA"/>
</dbReference>
<sequence>MQAGDTSHGGYSTAEALSQLHRDLGNIVAEHDDRRSTLLSSFASALKFTFSAIFPWPALLVIVACTEMVFFAVGFTNKEGYGSGNRSWLAVEGVVLLVTMMINVLLTVWNGYKWRRESLHLSEQLLNMIEKCSKSNSWTVKSYSDLNTPMSPCISLQWTLRDGQLVNLPQSLLVKGDIIHLRPGHKAPARCEEIEPDHEGLTCPLQQGDVYAPEQDVSEGEGAVGPKGRKPLKPKPFRILDSPVAENFRLVLSGQVERPLSVLTNECHRVVYVWLTQRLLPACVLLVLLINALRFVYLPDSSGHWTEMFLVLPVHAILPLVPLTFPLLWIIVNTYGQVRILAAFHVAKTFKAWPLGSMSSLGSFSTISVEEARVDIDWRTVVSCFLAVMRGRAEVPCSNFDLLHALGSVTSLCCVDKKGILSWANPSAEKVFFFSSSARECLKLTVTEAGDAKGLAVTSSSSKIQDLRRKKQKKITRNEMPGRVEVLDLTHDTKDAFKVFFDDPEWKKHLDCVKPLGLSILLNTCNASTADWYTQFSDHVGCEALQKEETVAVINRR</sequence>
<feature type="transmembrane region" description="Helical" evidence="1">
    <location>
        <begin position="53"/>
        <end position="75"/>
    </location>
</feature>
<dbReference type="PANTHER" id="PTHR13219:SF6">
    <property type="entry name" value="TRANSMEMBRANE PROTEIN 94"/>
    <property type="match status" value="1"/>
</dbReference>
<dbReference type="SUPFAM" id="SSF81665">
    <property type="entry name" value="Calcium ATPase, transmembrane domain M"/>
    <property type="match status" value="1"/>
</dbReference>
<evidence type="ECO:0000313" key="2">
    <source>
        <dbReference type="EMBL" id="KAK7112135.1"/>
    </source>
</evidence>
<dbReference type="InterPro" id="IPR039720">
    <property type="entry name" value="TMEM94"/>
</dbReference>
<evidence type="ECO:0000313" key="3">
    <source>
        <dbReference type="Proteomes" id="UP001374579"/>
    </source>
</evidence>
<reference evidence="2 3" key="1">
    <citation type="submission" date="2024-02" db="EMBL/GenBank/DDBJ databases">
        <title>Chromosome-scale genome assembly of the rough periwinkle Littorina saxatilis.</title>
        <authorList>
            <person name="De Jode A."/>
            <person name="Faria R."/>
            <person name="Formenti G."/>
            <person name="Sims Y."/>
            <person name="Smith T.P."/>
            <person name="Tracey A."/>
            <person name="Wood J.M.D."/>
            <person name="Zagrodzka Z.B."/>
            <person name="Johannesson K."/>
            <person name="Butlin R.K."/>
            <person name="Leder E.H."/>
        </authorList>
    </citation>
    <scope>NUCLEOTIDE SEQUENCE [LARGE SCALE GENOMIC DNA]</scope>
    <source>
        <strain evidence="2">Snail1</strain>
        <tissue evidence="2">Muscle</tissue>
    </source>
</reference>
<protein>
    <submittedName>
        <fullName evidence="2">Uncharacterized protein</fullName>
    </submittedName>
</protein>
<organism evidence="2 3">
    <name type="scientific">Littorina saxatilis</name>
    <dbReference type="NCBI Taxonomy" id="31220"/>
    <lineage>
        <taxon>Eukaryota</taxon>
        <taxon>Metazoa</taxon>
        <taxon>Spiralia</taxon>
        <taxon>Lophotrochozoa</taxon>
        <taxon>Mollusca</taxon>
        <taxon>Gastropoda</taxon>
        <taxon>Caenogastropoda</taxon>
        <taxon>Littorinimorpha</taxon>
        <taxon>Littorinoidea</taxon>
        <taxon>Littorinidae</taxon>
        <taxon>Littorina</taxon>
    </lineage>
</organism>
<name>A0AAN9BZC8_9CAEN</name>
<gene>
    <name evidence="2" type="ORF">V1264_011635</name>
</gene>
<feature type="transmembrane region" description="Helical" evidence="1">
    <location>
        <begin position="279"/>
        <end position="297"/>
    </location>
</feature>
<keyword evidence="1" id="KW-0472">Membrane</keyword>
<keyword evidence="1" id="KW-1133">Transmembrane helix</keyword>
<dbReference type="InterPro" id="IPR023298">
    <property type="entry name" value="ATPase_P-typ_TM_dom_sf"/>
</dbReference>
<dbReference type="PANTHER" id="PTHR13219">
    <property type="entry name" value="TRANSMEMBRANE PROTEIN 94"/>
    <property type="match status" value="1"/>
</dbReference>
<proteinExistence type="predicted"/>
<keyword evidence="1" id="KW-0812">Transmembrane</keyword>
<accession>A0AAN9BZC8</accession>
<evidence type="ECO:0000256" key="1">
    <source>
        <dbReference type="SAM" id="Phobius"/>
    </source>
</evidence>